<gene>
    <name evidence="22" type="ORF">pdam_00008075</name>
</gene>
<evidence type="ECO:0000256" key="11">
    <source>
        <dbReference type="ARBA" id="ARBA00022962"/>
    </source>
</evidence>
<dbReference type="CDD" id="cd02808">
    <property type="entry name" value="GltS_FMN"/>
    <property type="match status" value="1"/>
</dbReference>
<name>A0A3M6TE10_POCDA</name>
<dbReference type="Gene3D" id="3.60.20.10">
    <property type="entry name" value="Glutamine Phosphoribosylpyrophosphate, subunit 1, domain 1"/>
    <property type="match status" value="2"/>
</dbReference>
<evidence type="ECO:0000256" key="6">
    <source>
        <dbReference type="ARBA" id="ARBA00022605"/>
    </source>
</evidence>
<feature type="compositionally biased region" description="Basic and acidic residues" evidence="20">
    <location>
        <begin position="1428"/>
        <end position="1455"/>
    </location>
</feature>
<evidence type="ECO:0000256" key="15">
    <source>
        <dbReference type="ARBA" id="ARBA00023164"/>
    </source>
</evidence>
<dbReference type="GO" id="GO:0050660">
    <property type="term" value="F:flavin adenine dinucleotide binding"/>
    <property type="evidence" value="ECO:0007669"/>
    <property type="project" value="InterPro"/>
</dbReference>
<evidence type="ECO:0000256" key="1">
    <source>
        <dbReference type="ARBA" id="ARBA00001917"/>
    </source>
</evidence>
<keyword evidence="15" id="KW-0314">Glutamate biosynthesis</keyword>
<dbReference type="InterPro" id="IPR028261">
    <property type="entry name" value="DPD_II"/>
</dbReference>
<dbReference type="Gene3D" id="2.160.20.60">
    <property type="entry name" value="Glutamate synthase, alpha subunit, C-terminal domain"/>
    <property type="match status" value="1"/>
</dbReference>
<dbReference type="InterPro" id="IPR029055">
    <property type="entry name" value="Ntn_hydrolases_N"/>
</dbReference>
<dbReference type="GO" id="GO:0005506">
    <property type="term" value="F:iron ion binding"/>
    <property type="evidence" value="ECO:0007669"/>
    <property type="project" value="InterPro"/>
</dbReference>
<evidence type="ECO:0000256" key="19">
    <source>
        <dbReference type="PIRSR" id="PIRSR000187-2"/>
    </source>
</evidence>
<dbReference type="Pfam" id="PF04898">
    <property type="entry name" value="Glu_syn_central"/>
    <property type="match status" value="1"/>
</dbReference>
<evidence type="ECO:0000256" key="10">
    <source>
        <dbReference type="ARBA" id="ARBA00022827"/>
    </source>
</evidence>
<dbReference type="SUPFAM" id="SSF51905">
    <property type="entry name" value="FAD/NAD(P)-binding domain"/>
    <property type="match status" value="1"/>
</dbReference>
<keyword evidence="10" id="KW-0274">FAD</keyword>
<dbReference type="EMBL" id="RCHS01003789">
    <property type="protein sequence ID" value="RMX39677.1"/>
    <property type="molecule type" value="Genomic_DNA"/>
</dbReference>
<dbReference type="CDD" id="cd00713">
    <property type="entry name" value="GltS"/>
    <property type="match status" value="1"/>
</dbReference>
<keyword evidence="23" id="KW-1185">Reference proteome</keyword>
<dbReference type="Proteomes" id="UP000275408">
    <property type="component" value="Unassembled WGS sequence"/>
</dbReference>
<feature type="binding site" evidence="19">
    <location>
        <position position="1101"/>
    </location>
    <ligand>
        <name>[3Fe-4S] cluster</name>
        <dbReference type="ChEBI" id="CHEBI:21137"/>
    </ligand>
</feature>
<dbReference type="SUPFAM" id="SSF46548">
    <property type="entry name" value="alpha-helical ferredoxin"/>
    <property type="match status" value="1"/>
</dbReference>
<evidence type="ECO:0000256" key="20">
    <source>
        <dbReference type="SAM" id="MobiDB-lite"/>
    </source>
</evidence>
<dbReference type="InterPro" id="IPR051394">
    <property type="entry name" value="Glutamate_Synthase"/>
</dbReference>
<comment type="cofactor">
    <cofactor evidence="2">
        <name>FAD</name>
        <dbReference type="ChEBI" id="CHEBI:57692"/>
    </cofactor>
</comment>
<accession>A0A3M6TE10</accession>
<reference evidence="22 23" key="1">
    <citation type="journal article" date="2018" name="Sci. Rep.">
        <title>Comparative analysis of the Pocillopora damicornis genome highlights role of immune system in coral evolution.</title>
        <authorList>
            <person name="Cunning R."/>
            <person name="Bay R.A."/>
            <person name="Gillette P."/>
            <person name="Baker A.C."/>
            <person name="Traylor-Knowles N."/>
        </authorList>
    </citation>
    <scope>NUCLEOTIDE SEQUENCE [LARGE SCALE GENOMIC DNA]</scope>
    <source>
        <strain evidence="22">RSMAS</strain>
        <tissue evidence="22">Whole animal</tissue>
    </source>
</reference>
<dbReference type="GO" id="GO:0016040">
    <property type="term" value="F:glutamate synthase (NADH) activity"/>
    <property type="evidence" value="ECO:0007669"/>
    <property type="project" value="InterPro"/>
</dbReference>
<proteinExistence type="inferred from homology"/>
<feature type="compositionally biased region" description="Basic and acidic residues" evidence="20">
    <location>
        <begin position="1407"/>
        <end position="1418"/>
    </location>
</feature>
<dbReference type="GO" id="GO:0010181">
    <property type="term" value="F:FMN binding"/>
    <property type="evidence" value="ECO:0007669"/>
    <property type="project" value="InterPro"/>
</dbReference>
<dbReference type="FunFam" id="3.20.20.70:FF:000031">
    <property type="entry name" value="Glutamate synthase 1 [NADH]"/>
    <property type="match status" value="1"/>
</dbReference>
<keyword evidence="7" id="KW-0285">Flavoprotein</keyword>
<dbReference type="Pfam" id="PF07992">
    <property type="entry name" value="Pyr_redox_2"/>
    <property type="match status" value="1"/>
</dbReference>
<dbReference type="Gene3D" id="3.50.50.60">
    <property type="entry name" value="FAD/NAD(P)-binding domain"/>
    <property type="match status" value="2"/>
</dbReference>
<evidence type="ECO:0000256" key="18">
    <source>
        <dbReference type="PIRSR" id="PIRSR000187-1"/>
    </source>
</evidence>
<feature type="binding site" evidence="19">
    <location>
        <position position="1096"/>
    </location>
    <ligand>
        <name>[3Fe-4S] cluster</name>
        <dbReference type="ChEBI" id="CHEBI:21137"/>
    </ligand>
</feature>
<evidence type="ECO:0000259" key="21">
    <source>
        <dbReference type="PROSITE" id="PS51278"/>
    </source>
</evidence>
<keyword evidence="13" id="KW-0408">Iron</keyword>
<dbReference type="Gene3D" id="3.20.20.70">
    <property type="entry name" value="Aldolase class I"/>
    <property type="match status" value="2"/>
</dbReference>
<sequence length="1983" mass="218255">MVRSKHGYPSKQGLYSPDLEKEACGVGFVAKINGERSYQVLSEALTVLERMKHRGAVGCEESCGDGAGVMTGIPHAFYEQVIQENKLGFTLPIAGDYATGIFFIDTDPNKAKVCEDMFSGLAKECQIEVLGWRDVPFDNSMIGKTAVESQPLIRQVFVTSSLDQETFKKQVYLLRKMATNRIGTKNRRTHFALVHGRFSTNTFPSWERAHPNRYLAHNGEINTIRGNINNMNTREGTMVSKYFGSNTQKLFPVIEADLSDSGNVDNVLELLVMAGGRSLPEAVMTMVPEAWQGNSLMNTEKQDFYRWISCMMEAWDGPALFTFSDGRYIGAILDRNGLRPSRYYVTKQGFMVMASEVGVSTFPDQEIVQKGRLQPGRMLLVDTELGSIVEDHELKHRMASLRPCGELLKKNVRTLEDIHQAYQASKNLSADKVPLIQPSSQNELIHRDKRLPMFGYSLEDLNILILPMVKNKKEALGSMGNDAPLSCLTMHPQLVFDYFKQLFAQVTNPPIDPIREKIVMSLAYPVGPEPNLLDPDVSDCPRVYLEHPILSNADVQAIKESGLSWCKTQTIDMVYPVKDGVNGLVPSLDRICKEASEAVENGCAFLVLSDRAAGREHVPMSSLLSLGAVHHHLIRMKQRSQVGLIVESAEIREIHHFCVLLGYGADGISPYLVFETVVNQRQQGMLDPPLSDKEIVENYTFAVKKGIAKVMAKMGISTLHSYKGAQIFEAVGLAEEVVDKCFAGTASRLSGVTFEMLAQEALDKHSIAFSDRECDNVLVNNKGEYHWRLGGEKHINDPRCIANLQDAVRMKSQPAYQKYSETSIEVVRSCTLRGQLQIKFAKKPLDISEVEPASEIVKRFATGAMSFGSISYETHTTLATAMNKMGGKSNTGEGGEDPVRGSDNNTRSAIRQVASGRFGVNAWYLAMAEDLQIKMAQGAKPGEGGELPGYKVSKHIAQTRKSVPGVGLISPPPHHDIYSIEDLAELIYNLKCSNPHARVSVKLGHSEHIVISGHDGGTGASTWSGIKHAGLPWELGLSETHQTLVLNNLRRRVILQVDGQLRTGRDVVVGALLGADEFGFSTAPLIAMGCTMMRKCHLNTCPVGIATQLLDFSAILMPGNELNPGDHLGGSEPQNHKLELRKDNQLIEAAKDILNGASKHLRLDVPVMNMDRAFGTTLSYHIAKKFGERGLPDGTIHIKTRGSAGQSFGAFLSPGLTLEHEGDSNDYVGKGLAGGKIIVYPSSKRPENFKAEENIIVGNVCFYGATAGKAFISGVAAERFCVRNSGVTAVVEGVGDHGCEYMTGGVAVVLGDTGRNFAAGMSGGIAFVLDRKKVFSTLCNQEIVDLEPVVGADAELVRGLVREHHQLTGSSVAERLLEDWESSLKMFVKVMPRDFKRALEQLKEEEAEKLKNENRMEENGENANGEKTNGEKTNGEKTNGEKTNGEKTNGEKMNEDMSNGVKQEDSPPPVKKSAEQNLVDIEEAISDTTNDQKIIDRVLDKTRGFVKYSRSKVKYRSPRQRMKDWNEIYYNKGKSELKVQAARCMECGVPFCQSHTGCPLGNIIPRWNDLVFQDKWKEALDRLLLTNNFPEFTGRVCPAPCEGACVLGINAEPVTIKKIECTIIDYGFEQGWITPQIPVRRTGKKVAIVGSGPSGLAAAAQLNKAGHSVTVYERNDRCGGLLMYGVPPMKLSKKIVQRRLDLMAAEGIKFVNNVEIGKNMDAQQLLQENDAVLLAVGSTCPRDIPLPGRDLEGIHFAMQFLETCQKRLMGDTGVDCIGTSLRQNAKSITNFEVLGQPPKSRTSTNPWPLWPRVFRVEYGHEEASLKYGADPRVFSIMSKEFMGDEQGHVKGIKTVQIKWVQDVTGRWTMEEIPNSEKVFPADKVIIAAGFLGPEKTLAEQFGIKKDPRSNFATEKNKFLTSVPKVYAAGDCHRGQSLIVTAISEGRQAARQIDLDLMGETSLAGPGGQIHVIQPRPSGIKASA</sequence>
<dbReference type="PIRSF" id="PIRSF000187">
    <property type="entry name" value="GOGAT"/>
    <property type="match status" value="1"/>
</dbReference>
<dbReference type="PRINTS" id="PR00419">
    <property type="entry name" value="ADXRDTASE"/>
</dbReference>
<feature type="region of interest" description="Disordered" evidence="20">
    <location>
        <begin position="885"/>
        <end position="905"/>
    </location>
</feature>
<evidence type="ECO:0000313" key="22">
    <source>
        <dbReference type="EMBL" id="RMX39677.1"/>
    </source>
</evidence>
<dbReference type="GO" id="GO:0051538">
    <property type="term" value="F:3 iron, 4 sulfur cluster binding"/>
    <property type="evidence" value="ECO:0007669"/>
    <property type="project" value="UniProtKB-KW"/>
</dbReference>
<dbReference type="Pfam" id="PF13450">
    <property type="entry name" value="NAD_binding_8"/>
    <property type="match status" value="1"/>
</dbReference>
<dbReference type="PANTHER" id="PTHR43100:SF1">
    <property type="entry name" value="GLUTAMATE SYNTHASE [NADPH] SMALL CHAIN"/>
    <property type="match status" value="1"/>
</dbReference>
<dbReference type="FunFam" id="1.10.1060.10:FF:000006">
    <property type="entry name" value="Glutamate synthase (NADPH/NADH)"/>
    <property type="match status" value="1"/>
</dbReference>
<feature type="active site" description="For GATase activity" evidence="18">
    <location>
        <position position="24"/>
    </location>
</feature>
<organism evidence="22 23">
    <name type="scientific">Pocillopora damicornis</name>
    <name type="common">Cauliflower coral</name>
    <name type="synonym">Millepora damicornis</name>
    <dbReference type="NCBI Taxonomy" id="46731"/>
    <lineage>
        <taxon>Eukaryota</taxon>
        <taxon>Metazoa</taxon>
        <taxon>Cnidaria</taxon>
        <taxon>Anthozoa</taxon>
        <taxon>Hexacorallia</taxon>
        <taxon>Scleractinia</taxon>
        <taxon>Astrocoeniina</taxon>
        <taxon>Pocilloporidae</taxon>
        <taxon>Pocillopora</taxon>
    </lineage>
</organism>
<evidence type="ECO:0000256" key="13">
    <source>
        <dbReference type="ARBA" id="ARBA00023004"/>
    </source>
</evidence>
<dbReference type="SUPFAM" id="SSF69336">
    <property type="entry name" value="Alpha subunit of glutamate synthase, C-terminal domain"/>
    <property type="match status" value="1"/>
</dbReference>
<evidence type="ECO:0000256" key="9">
    <source>
        <dbReference type="ARBA" id="ARBA00022723"/>
    </source>
</evidence>
<evidence type="ECO:0000256" key="16">
    <source>
        <dbReference type="ARBA" id="ARBA00023291"/>
    </source>
</evidence>
<dbReference type="SUPFAM" id="SSF56235">
    <property type="entry name" value="N-terminal nucleophile aminohydrolases (Ntn hydrolases)"/>
    <property type="match status" value="1"/>
</dbReference>
<evidence type="ECO:0000256" key="12">
    <source>
        <dbReference type="ARBA" id="ARBA00023002"/>
    </source>
</evidence>
<dbReference type="Pfam" id="PF14691">
    <property type="entry name" value="Fer4_20"/>
    <property type="match status" value="1"/>
</dbReference>
<dbReference type="InterPro" id="IPR002932">
    <property type="entry name" value="Glu_synthdom"/>
</dbReference>
<keyword evidence="11" id="KW-0315">Glutamine amidotransferase</keyword>
<comment type="pathway">
    <text evidence="17">Amino-acid biosynthesis.</text>
</comment>
<dbReference type="InterPro" id="IPR002489">
    <property type="entry name" value="Glu_synth_asu_C"/>
</dbReference>
<comment type="pathway">
    <text evidence="4">Nitrogen metabolism.</text>
</comment>
<evidence type="ECO:0000256" key="2">
    <source>
        <dbReference type="ARBA" id="ARBA00001974"/>
    </source>
</evidence>
<keyword evidence="8" id="KW-0288">FMN</keyword>
<comment type="cofactor">
    <cofactor evidence="19">
        <name>[3Fe-4S] cluster</name>
        <dbReference type="ChEBI" id="CHEBI:21137"/>
    </cofactor>
    <text evidence="19">Binds 1 [3Fe-4S] cluster.</text>
</comment>
<dbReference type="SUPFAM" id="SSF51395">
    <property type="entry name" value="FMN-linked oxidoreductases"/>
    <property type="match status" value="1"/>
</dbReference>
<evidence type="ECO:0000313" key="23">
    <source>
        <dbReference type="Proteomes" id="UP000275408"/>
    </source>
</evidence>
<evidence type="ECO:0000256" key="8">
    <source>
        <dbReference type="ARBA" id="ARBA00022643"/>
    </source>
</evidence>
<evidence type="ECO:0000256" key="17">
    <source>
        <dbReference type="ARBA" id="ARBA00029440"/>
    </source>
</evidence>
<comment type="caution">
    <text evidence="22">The sequence shown here is derived from an EMBL/GenBank/DDBJ whole genome shotgun (WGS) entry which is preliminary data.</text>
</comment>
<dbReference type="UniPathway" id="UPA00045"/>
<dbReference type="InterPro" id="IPR012220">
    <property type="entry name" value="Glu_synth_euk"/>
</dbReference>
<dbReference type="InterPro" id="IPR009051">
    <property type="entry name" value="Helical_ferredxn"/>
</dbReference>
<dbReference type="InterPro" id="IPR036485">
    <property type="entry name" value="Glu_synth_asu_C_sf"/>
</dbReference>
<feature type="region of interest" description="Disordered" evidence="20">
    <location>
        <begin position="1407"/>
        <end position="1473"/>
    </location>
</feature>
<dbReference type="InterPro" id="IPR017932">
    <property type="entry name" value="GATase_2_dom"/>
</dbReference>
<comment type="similarity">
    <text evidence="5">Belongs to the glutamate synthase family.</text>
</comment>
<feature type="domain" description="Glutamine amidotransferase type-2" evidence="21">
    <location>
        <begin position="24"/>
        <end position="384"/>
    </location>
</feature>
<dbReference type="PANTHER" id="PTHR43100">
    <property type="entry name" value="GLUTAMATE SYNTHASE [NADPH] SMALL CHAIN"/>
    <property type="match status" value="1"/>
</dbReference>
<dbReference type="InterPro" id="IPR006982">
    <property type="entry name" value="Glu_synth_centr_N"/>
</dbReference>
<comment type="cofactor">
    <cofactor evidence="1">
        <name>FMN</name>
        <dbReference type="ChEBI" id="CHEBI:58210"/>
    </cofactor>
</comment>
<dbReference type="FunFam" id="3.40.50.720:FF:000113">
    <property type="entry name" value="Glutamate synthase [NADH], amyloplastic"/>
    <property type="match status" value="1"/>
</dbReference>
<dbReference type="Pfam" id="PF01493">
    <property type="entry name" value="GXGXG"/>
    <property type="match status" value="1"/>
</dbReference>
<dbReference type="InterPro" id="IPR036188">
    <property type="entry name" value="FAD/NAD-bd_sf"/>
</dbReference>
<dbReference type="Pfam" id="PF00310">
    <property type="entry name" value="GATase_2"/>
    <property type="match status" value="1"/>
</dbReference>
<feature type="binding site" evidence="19">
    <location>
        <position position="1090"/>
    </location>
    <ligand>
        <name>[3Fe-4S] cluster</name>
        <dbReference type="ChEBI" id="CHEBI:21137"/>
    </ligand>
</feature>
<dbReference type="STRING" id="46731.A0A3M6TE10"/>
<protein>
    <recommendedName>
        <fullName evidence="21">Glutamine amidotransferase type-2 domain-containing protein</fullName>
    </recommendedName>
</protein>
<dbReference type="FunFam" id="2.160.20.60:FF:000001">
    <property type="entry name" value="Glutamate synthase, large subunit"/>
    <property type="match status" value="1"/>
</dbReference>
<evidence type="ECO:0000256" key="5">
    <source>
        <dbReference type="ARBA" id="ARBA00009716"/>
    </source>
</evidence>
<dbReference type="CDD" id="cd00982">
    <property type="entry name" value="gltB_C"/>
    <property type="match status" value="1"/>
</dbReference>
<dbReference type="PROSITE" id="PS51278">
    <property type="entry name" value="GATASE_TYPE_2"/>
    <property type="match status" value="1"/>
</dbReference>
<dbReference type="Gene3D" id="1.10.1060.10">
    <property type="entry name" value="Alpha-helical ferredoxin"/>
    <property type="match status" value="1"/>
</dbReference>
<keyword evidence="12" id="KW-0560">Oxidoreductase</keyword>
<evidence type="ECO:0000256" key="14">
    <source>
        <dbReference type="ARBA" id="ARBA00023014"/>
    </source>
</evidence>
<evidence type="ECO:0000256" key="3">
    <source>
        <dbReference type="ARBA" id="ARBA00004802"/>
    </source>
</evidence>
<dbReference type="SUPFAM" id="SSF51971">
    <property type="entry name" value="Nucleotide-binding domain"/>
    <property type="match status" value="1"/>
</dbReference>
<dbReference type="Pfam" id="PF01645">
    <property type="entry name" value="Glu_synthase"/>
    <property type="match status" value="1"/>
</dbReference>
<keyword evidence="14 19" id="KW-0411">Iron-sulfur</keyword>
<dbReference type="InterPro" id="IPR023753">
    <property type="entry name" value="FAD/NAD-binding_dom"/>
</dbReference>
<dbReference type="InterPro" id="IPR013785">
    <property type="entry name" value="Aldolase_TIM"/>
</dbReference>
<evidence type="ECO:0000256" key="4">
    <source>
        <dbReference type="ARBA" id="ARBA00004909"/>
    </source>
</evidence>
<keyword evidence="16 19" id="KW-0003">3Fe-4S</keyword>
<dbReference type="OrthoDB" id="5957032at2759"/>
<evidence type="ECO:0000256" key="7">
    <source>
        <dbReference type="ARBA" id="ARBA00022630"/>
    </source>
</evidence>
<keyword evidence="9" id="KW-0479">Metal-binding</keyword>
<dbReference type="GO" id="GO:0006537">
    <property type="term" value="P:glutamate biosynthetic process"/>
    <property type="evidence" value="ECO:0007669"/>
    <property type="project" value="UniProtKB-KW"/>
</dbReference>
<keyword evidence="6" id="KW-0028">Amino-acid biosynthesis</keyword>
<comment type="pathway">
    <text evidence="3">Energy metabolism; nitrogen metabolism.</text>
</comment>